<evidence type="ECO:0000256" key="6">
    <source>
        <dbReference type="PIRNR" id="PIRNR002854"/>
    </source>
</evidence>
<dbReference type="GeneID" id="301142168"/>
<sequence>MKKVLLTMIFAVFAAVLVACGSGDQGSKNESQGNETKNEGASETKTLKVGASPVPHYEILEQAKPLLKEKGIDLEITEFTDYVLPNKSLEEKAIDANFFQHEPYLKQQIADNGYKFVSIGGVHIEPIGVYSKKYKSLDELPDGATIIMSNSVADHGRMLSMLEEKGLIVLKEGVEKTAATVEDIAENPKKLEFKADIEPAMLTKAYENDEGDAVLINGNFAMDAGLDPSKDSIALESPDNNPYVNLVVVREGDENREEIKALIEVLQSAEIQNWIKENYKGAVLPVKGE</sequence>
<dbReference type="Proteomes" id="UP001342826">
    <property type="component" value="Unassembled WGS sequence"/>
</dbReference>
<dbReference type="PIRSF" id="PIRSF002854">
    <property type="entry name" value="MetQ"/>
    <property type="match status" value="1"/>
</dbReference>
<dbReference type="PROSITE" id="PS51257">
    <property type="entry name" value="PROKAR_LIPOPROTEIN"/>
    <property type="match status" value="1"/>
</dbReference>
<dbReference type="CDD" id="cd13597">
    <property type="entry name" value="PBP2_lipoprotein_Tp32"/>
    <property type="match status" value="1"/>
</dbReference>
<feature type="region of interest" description="Disordered" evidence="7">
    <location>
        <begin position="24"/>
        <end position="47"/>
    </location>
</feature>
<keyword evidence="3" id="KW-0472">Membrane</keyword>
<evidence type="ECO:0000313" key="9">
    <source>
        <dbReference type="EMBL" id="MED4402966.1"/>
    </source>
</evidence>
<dbReference type="SUPFAM" id="SSF53850">
    <property type="entry name" value="Periplasmic binding protein-like II"/>
    <property type="match status" value="1"/>
</dbReference>
<feature type="signal peptide" evidence="8">
    <location>
        <begin position="1"/>
        <end position="19"/>
    </location>
</feature>
<dbReference type="PANTHER" id="PTHR30429:SF0">
    <property type="entry name" value="METHIONINE-BINDING LIPOPROTEIN METQ"/>
    <property type="match status" value="1"/>
</dbReference>
<dbReference type="EMBL" id="JARTFS010000013">
    <property type="protein sequence ID" value="MED4402966.1"/>
    <property type="molecule type" value="Genomic_DNA"/>
</dbReference>
<comment type="subcellular location">
    <subcellularLocation>
        <location evidence="1">Membrane</location>
        <topology evidence="1">Lipid-anchor</topology>
    </subcellularLocation>
</comment>
<dbReference type="InterPro" id="IPR004872">
    <property type="entry name" value="Lipoprotein_NlpA"/>
</dbReference>
<keyword evidence="4" id="KW-0564">Palmitate</keyword>
<keyword evidence="10" id="KW-1185">Reference proteome</keyword>
<dbReference type="PANTHER" id="PTHR30429">
    <property type="entry name" value="D-METHIONINE-BINDING LIPOPROTEIN METQ"/>
    <property type="match status" value="1"/>
</dbReference>
<evidence type="ECO:0000256" key="4">
    <source>
        <dbReference type="ARBA" id="ARBA00023139"/>
    </source>
</evidence>
<protein>
    <recommendedName>
        <fullName evidence="6">Lipoprotein</fullName>
    </recommendedName>
</protein>
<dbReference type="Pfam" id="PF03180">
    <property type="entry name" value="Lipoprotein_9"/>
    <property type="match status" value="1"/>
</dbReference>
<name>A0ABU6P0V9_9BACI</name>
<evidence type="ECO:0000256" key="8">
    <source>
        <dbReference type="SAM" id="SignalP"/>
    </source>
</evidence>
<organism evidence="9 10">
    <name type="scientific">Metabacillus fastidiosus</name>
    <dbReference type="NCBI Taxonomy" id="1458"/>
    <lineage>
        <taxon>Bacteria</taxon>
        <taxon>Bacillati</taxon>
        <taxon>Bacillota</taxon>
        <taxon>Bacilli</taxon>
        <taxon>Bacillales</taxon>
        <taxon>Bacillaceae</taxon>
        <taxon>Metabacillus</taxon>
    </lineage>
</organism>
<feature type="compositionally biased region" description="Polar residues" evidence="7">
    <location>
        <begin position="25"/>
        <end position="35"/>
    </location>
</feature>
<dbReference type="RefSeq" id="WP_066232507.1">
    <property type="nucleotide sequence ID" value="NZ_JARTFQ010000004.1"/>
</dbReference>
<keyword evidence="2 8" id="KW-0732">Signal</keyword>
<comment type="caution">
    <text evidence="9">The sequence shown here is derived from an EMBL/GenBank/DDBJ whole genome shotgun (WGS) entry which is preliminary data.</text>
</comment>
<evidence type="ECO:0000256" key="5">
    <source>
        <dbReference type="ARBA" id="ARBA00023288"/>
    </source>
</evidence>
<evidence type="ECO:0000256" key="2">
    <source>
        <dbReference type="ARBA" id="ARBA00022729"/>
    </source>
</evidence>
<evidence type="ECO:0000313" key="10">
    <source>
        <dbReference type="Proteomes" id="UP001342826"/>
    </source>
</evidence>
<evidence type="ECO:0000256" key="1">
    <source>
        <dbReference type="ARBA" id="ARBA00004635"/>
    </source>
</evidence>
<keyword evidence="5 6" id="KW-0449">Lipoprotein</keyword>
<feature type="compositionally biased region" description="Basic and acidic residues" evidence="7">
    <location>
        <begin position="36"/>
        <end position="46"/>
    </location>
</feature>
<evidence type="ECO:0000256" key="7">
    <source>
        <dbReference type="SAM" id="MobiDB-lite"/>
    </source>
</evidence>
<feature type="chain" id="PRO_5046433940" description="Lipoprotein" evidence="8">
    <location>
        <begin position="20"/>
        <end position="289"/>
    </location>
</feature>
<gene>
    <name evidence="9" type="ORF">P9271_16800</name>
</gene>
<reference evidence="9 10" key="1">
    <citation type="submission" date="2023-03" db="EMBL/GenBank/DDBJ databases">
        <title>Bacillus Genome Sequencing.</title>
        <authorList>
            <person name="Dunlap C."/>
        </authorList>
    </citation>
    <scope>NUCLEOTIDE SEQUENCE [LARGE SCALE GENOMIC DNA]</scope>
    <source>
        <strain evidence="9 10">NRS-1717</strain>
    </source>
</reference>
<dbReference type="Gene3D" id="3.40.190.10">
    <property type="entry name" value="Periplasmic binding protein-like II"/>
    <property type="match status" value="2"/>
</dbReference>
<proteinExistence type="inferred from homology"/>
<accession>A0ABU6P0V9</accession>
<evidence type="ECO:0000256" key="3">
    <source>
        <dbReference type="ARBA" id="ARBA00023136"/>
    </source>
</evidence>
<comment type="similarity">
    <text evidence="6">Belongs to the nlpA lipoprotein family.</text>
</comment>